<proteinExistence type="predicted"/>
<name>A0A161QU80_BACCE</name>
<dbReference type="EMBL" id="LJKA01000041">
    <property type="protein sequence ID" value="KZD35268.1"/>
    <property type="molecule type" value="Genomic_DNA"/>
</dbReference>
<dbReference type="RefSeq" id="WP_063222828.1">
    <property type="nucleotide sequence ID" value="NZ_LJKA01000041.1"/>
</dbReference>
<evidence type="ECO:0000313" key="1">
    <source>
        <dbReference type="EMBL" id="KZD35268.1"/>
    </source>
</evidence>
<dbReference type="Proteomes" id="UP000076501">
    <property type="component" value="Unassembled WGS sequence"/>
</dbReference>
<protein>
    <submittedName>
        <fullName evidence="1">Uncharacterized protein</fullName>
    </submittedName>
</protein>
<sequence>MKSECNSLFDLVLPGDFAFANELHNCMVTCIHNMFNAGSLDEANHWEKELNRCATEFKSLRNEKEDHDVSKSYRVVVKSLQGQGINASVVSRRK</sequence>
<comment type="caution">
    <text evidence="1">The sequence shown here is derived from an EMBL/GenBank/DDBJ whole genome shotgun (WGS) entry which is preliminary data.</text>
</comment>
<gene>
    <name evidence="1" type="ORF">B4082_2617</name>
</gene>
<accession>A0A161QU80</accession>
<evidence type="ECO:0000313" key="2">
    <source>
        <dbReference type="Proteomes" id="UP000076501"/>
    </source>
</evidence>
<organism evidence="1 2">
    <name type="scientific">Bacillus cereus</name>
    <dbReference type="NCBI Taxonomy" id="1396"/>
    <lineage>
        <taxon>Bacteria</taxon>
        <taxon>Bacillati</taxon>
        <taxon>Bacillota</taxon>
        <taxon>Bacilli</taxon>
        <taxon>Bacillales</taxon>
        <taxon>Bacillaceae</taxon>
        <taxon>Bacillus</taxon>
        <taxon>Bacillus cereus group</taxon>
    </lineage>
</organism>
<dbReference type="PATRIC" id="fig|1396.539.peg.4786"/>
<reference evidence="1 2" key="1">
    <citation type="submission" date="2015-09" db="EMBL/GenBank/DDBJ databases">
        <title>Bacillus cereus food isolates.</title>
        <authorList>
            <person name="Boekhorst J."/>
        </authorList>
    </citation>
    <scope>NUCLEOTIDE SEQUENCE [LARGE SCALE GENOMIC DNA]</scope>
    <source>
        <strain evidence="1 2">B4082</strain>
    </source>
</reference>
<dbReference type="AlphaFoldDB" id="A0A161QU80"/>